<organism evidence="1 2">
    <name type="scientific">candidate division WWE3 bacterium GW2011_GWE1_41_27</name>
    <dbReference type="NCBI Taxonomy" id="1619131"/>
    <lineage>
        <taxon>Bacteria</taxon>
        <taxon>Katanobacteria</taxon>
    </lineage>
</organism>
<evidence type="ECO:0000313" key="1">
    <source>
        <dbReference type="EMBL" id="KKS05285.1"/>
    </source>
</evidence>
<name>A0A0G0VWR8_UNCKA</name>
<accession>A0A0G0VWR8</accession>
<evidence type="ECO:0000313" key="2">
    <source>
        <dbReference type="Proteomes" id="UP000034544"/>
    </source>
</evidence>
<dbReference type="Proteomes" id="UP000034544">
    <property type="component" value="Unassembled WGS sequence"/>
</dbReference>
<proteinExistence type="predicted"/>
<sequence>MENTGCRIAQRLTAALSGHGIAYAVLSKIIYQECQDIAKEQINGDWLEMPNGDTYTKTFTVGVKR</sequence>
<dbReference type="EMBL" id="LCBF01000051">
    <property type="protein sequence ID" value="KKS05285.1"/>
    <property type="molecule type" value="Genomic_DNA"/>
</dbReference>
<gene>
    <name evidence="1" type="ORF">UU59_C0051G0005</name>
</gene>
<comment type="caution">
    <text evidence="1">The sequence shown here is derived from an EMBL/GenBank/DDBJ whole genome shotgun (WGS) entry which is preliminary data.</text>
</comment>
<protein>
    <submittedName>
        <fullName evidence="1">Uncharacterized protein</fullName>
    </submittedName>
</protein>
<dbReference type="AlphaFoldDB" id="A0A0G0VWR8"/>
<reference evidence="1 2" key="1">
    <citation type="journal article" date="2015" name="Nature">
        <title>rRNA introns, odd ribosomes, and small enigmatic genomes across a large radiation of phyla.</title>
        <authorList>
            <person name="Brown C.T."/>
            <person name="Hug L.A."/>
            <person name="Thomas B.C."/>
            <person name="Sharon I."/>
            <person name="Castelle C.J."/>
            <person name="Singh A."/>
            <person name="Wilkins M.J."/>
            <person name="Williams K.H."/>
            <person name="Banfield J.F."/>
        </authorList>
    </citation>
    <scope>NUCLEOTIDE SEQUENCE [LARGE SCALE GENOMIC DNA]</scope>
</reference>